<reference evidence="2" key="1">
    <citation type="submission" date="2021-10" db="EMBL/GenBank/DDBJ databases">
        <title>Collection of gut derived symbiotic bacterial strains cultured from healthy donors.</title>
        <authorList>
            <person name="Lin H."/>
            <person name="Littmann E."/>
            <person name="Kohout C."/>
            <person name="Pamer E.G."/>
        </authorList>
    </citation>
    <scope>NUCLEOTIDE SEQUENCE</scope>
    <source>
        <strain evidence="2">DFI.5.2</strain>
    </source>
</reference>
<organism evidence="2 3">
    <name type="scientific">Faecalibacillus intestinalis</name>
    <dbReference type="NCBI Taxonomy" id="1982626"/>
    <lineage>
        <taxon>Bacteria</taxon>
        <taxon>Bacillati</taxon>
        <taxon>Bacillota</taxon>
        <taxon>Erysipelotrichia</taxon>
        <taxon>Erysipelotrichales</taxon>
        <taxon>Coprobacillaceae</taxon>
        <taxon>Faecalibacillus</taxon>
    </lineage>
</organism>
<feature type="compositionally biased region" description="Polar residues" evidence="1">
    <location>
        <begin position="115"/>
        <end position="124"/>
    </location>
</feature>
<evidence type="ECO:0000313" key="3">
    <source>
        <dbReference type="Proteomes" id="UP001197827"/>
    </source>
</evidence>
<feature type="compositionally biased region" description="Polar residues" evidence="1">
    <location>
        <begin position="86"/>
        <end position="106"/>
    </location>
</feature>
<evidence type="ECO:0000256" key="1">
    <source>
        <dbReference type="SAM" id="MobiDB-lite"/>
    </source>
</evidence>
<dbReference type="EMBL" id="JAJDKQ010000094">
    <property type="protein sequence ID" value="MCB8563364.1"/>
    <property type="molecule type" value="Genomic_DNA"/>
</dbReference>
<feature type="region of interest" description="Disordered" evidence="1">
    <location>
        <begin position="86"/>
        <end position="126"/>
    </location>
</feature>
<dbReference type="Pfam" id="PF07554">
    <property type="entry name" value="FIVAR"/>
    <property type="match status" value="1"/>
</dbReference>
<feature type="non-terminal residue" evidence="2">
    <location>
        <position position="1"/>
    </location>
</feature>
<dbReference type="AlphaFoldDB" id="A0AAW4VIB2"/>
<sequence>KAYDDLDKAIKGLIDAPVIVDKKELSNVIETTNDFVEKDYTVDSWKAFKEALDHAKDVLQNENTTQDEVDQALASLQDAIKNLKTVSQTGNNDQPNLKPNDQIQTSIKKEDDNKTSSTKNNSHIKTGDDMSVVPYILLMATAGGYIALQRRNKED</sequence>
<accession>A0AAW4VIB2</accession>
<proteinExistence type="predicted"/>
<dbReference type="RefSeq" id="WP_199596360.1">
    <property type="nucleotide sequence ID" value="NZ_JAJDKQ010000094.1"/>
</dbReference>
<name>A0AAW4VIB2_9FIRM</name>
<comment type="caution">
    <text evidence="2">The sequence shown here is derived from an EMBL/GenBank/DDBJ whole genome shotgun (WGS) entry which is preliminary data.</text>
</comment>
<protein>
    <submittedName>
        <fullName evidence="2">FIVAR domain-containing protein</fullName>
    </submittedName>
</protein>
<evidence type="ECO:0000313" key="2">
    <source>
        <dbReference type="EMBL" id="MCB8563364.1"/>
    </source>
</evidence>
<gene>
    <name evidence="2" type="ORF">LJD74_15360</name>
</gene>
<dbReference type="Proteomes" id="UP001197827">
    <property type="component" value="Unassembled WGS sequence"/>
</dbReference>
<dbReference type="Gene3D" id="1.20.1270.70">
    <property type="entry name" value="Designed single chain three-helix bundle"/>
    <property type="match status" value="1"/>
</dbReference>